<dbReference type="RefSeq" id="WP_238726074.1">
    <property type="nucleotide sequence ID" value="NZ_JAHQCX010000001.1"/>
</dbReference>
<reference evidence="1 2" key="1">
    <citation type="submission" date="2021-06" db="EMBL/GenBank/DDBJ databases">
        <title>Description of novel taxa of the family Lachnospiraceae.</title>
        <authorList>
            <person name="Chaplin A.V."/>
            <person name="Sokolova S.R."/>
            <person name="Pikina A.P."/>
            <person name="Korzhanova M."/>
            <person name="Belova V."/>
            <person name="Korostin D."/>
            <person name="Efimov B.A."/>
        </authorList>
    </citation>
    <scope>NUCLEOTIDE SEQUENCE [LARGE SCALE GENOMIC DNA]</scope>
    <source>
        <strain evidence="1 2">ASD4241</strain>
    </source>
</reference>
<name>A0ABS6K0Y5_9FIRM</name>
<proteinExistence type="predicted"/>
<gene>
    <name evidence="1" type="ORF">KTH90_00605</name>
</gene>
<evidence type="ECO:0000313" key="1">
    <source>
        <dbReference type="EMBL" id="MBU9724505.1"/>
    </source>
</evidence>
<sequence length="91" mass="10772">MKKTSIKKLSRKIEREYAVAIRFCKLDTGAYYTMMIDTDDADVWSDTFISSNDWREYRSPTIYKLETAYSAEEYLDEAIELLQEAGWEFTD</sequence>
<dbReference type="EMBL" id="JAHQCX010000001">
    <property type="protein sequence ID" value="MBU9724505.1"/>
    <property type="molecule type" value="Genomic_DNA"/>
</dbReference>
<comment type="caution">
    <text evidence="1">The sequence shown here is derived from an EMBL/GenBank/DDBJ whole genome shotgun (WGS) entry which is preliminary data.</text>
</comment>
<evidence type="ECO:0000313" key="2">
    <source>
        <dbReference type="Proteomes" id="UP001314681"/>
    </source>
</evidence>
<keyword evidence="2" id="KW-1185">Reference proteome</keyword>
<dbReference type="Proteomes" id="UP001314681">
    <property type="component" value="Unassembled WGS sequence"/>
</dbReference>
<accession>A0ABS6K0Y5</accession>
<organism evidence="1 2">
    <name type="scientific">Diplocloster modestus</name>
    <dbReference type="NCBI Taxonomy" id="2850322"/>
    <lineage>
        <taxon>Bacteria</taxon>
        <taxon>Bacillati</taxon>
        <taxon>Bacillota</taxon>
        <taxon>Clostridia</taxon>
        <taxon>Lachnospirales</taxon>
        <taxon>Lachnospiraceae</taxon>
        <taxon>Diplocloster</taxon>
    </lineage>
</organism>
<protein>
    <submittedName>
        <fullName evidence="1">Uncharacterized protein</fullName>
    </submittedName>
</protein>